<comment type="caution">
    <text evidence="8">The sequence shown here is derived from an EMBL/GenBank/DDBJ whole genome shotgun (WGS) entry which is preliminary data.</text>
</comment>
<dbReference type="PROSITE" id="PS51935">
    <property type="entry name" value="NLPC_P60"/>
    <property type="match status" value="1"/>
</dbReference>
<evidence type="ECO:0000256" key="1">
    <source>
        <dbReference type="ARBA" id="ARBA00007074"/>
    </source>
</evidence>
<dbReference type="GeneID" id="93093987"/>
<dbReference type="SUPFAM" id="SSF54001">
    <property type="entry name" value="Cysteine proteinases"/>
    <property type="match status" value="1"/>
</dbReference>
<keyword evidence="6" id="KW-0732">Signal</keyword>
<proteinExistence type="inferred from homology"/>
<dbReference type="STRING" id="1437603.GCA_000771525_00749"/>
<dbReference type="RefSeq" id="WP_051918006.1">
    <property type="nucleotide sequence ID" value="NZ_JDUO01000002.1"/>
</dbReference>
<protein>
    <submittedName>
        <fullName evidence="8">Invasion associated protein Iap</fullName>
    </submittedName>
</protein>
<evidence type="ECO:0000256" key="2">
    <source>
        <dbReference type="ARBA" id="ARBA00022670"/>
    </source>
</evidence>
<evidence type="ECO:0000313" key="8">
    <source>
        <dbReference type="EMBL" id="KFI75481.1"/>
    </source>
</evidence>
<feature type="compositionally biased region" description="Polar residues" evidence="5">
    <location>
        <begin position="57"/>
        <end position="84"/>
    </location>
</feature>
<feature type="region of interest" description="Disordered" evidence="5">
    <location>
        <begin position="57"/>
        <end position="138"/>
    </location>
</feature>
<keyword evidence="3" id="KW-0378">Hydrolase</keyword>
<name>A0A087BWT1_9BIFI</name>
<evidence type="ECO:0000259" key="7">
    <source>
        <dbReference type="PROSITE" id="PS51935"/>
    </source>
</evidence>
<gene>
    <name evidence="8" type="ORF">BMON_0904</name>
</gene>
<dbReference type="InterPro" id="IPR000064">
    <property type="entry name" value="NLP_P60_dom"/>
</dbReference>
<comment type="similarity">
    <text evidence="1">Belongs to the peptidase C40 family.</text>
</comment>
<organism evidence="8 9">
    <name type="scientific">Bifidobacterium mongoliense DSM 21395</name>
    <dbReference type="NCBI Taxonomy" id="1437603"/>
    <lineage>
        <taxon>Bacteria</taxon>
        <taxon>Bacillati</taxon>
        <taxon>Actinomycetota</taxon>
        <taxon>Actinomycetes</taxon>
        <taxon>Bifidobacteriales</taxon>
        <taxon>Bifidobacteriaceae</taxon>
        <taxon>Bifidobacterium</taxon>
    </lineage>
</organism>
<keyword evidence="4" id="KW-0788">Thiol protease</keyword>
<accession>A0A087BWT1</accession>
<feature type="domain" description="NlpC/P60" evidence="7">
    <location>
        <begin position="138"/>
        <end position="254"/>
    </location>
</feature>
<keyword evidence="9" id="KW-1185">Reference proteome</keyword>
<reference evidence="8 9" key="1">
    <citation type="submission" date="2014-03" db="EMBL/GenBank/DDBJ databases">
        <title>Genomics of Bifidobacteria.</title>
        <authorList>
            <person name="Ventura M."/>
            <person name="Milani C."/>
            <person name="Lugli G.A."/>
        </authorList>
    </citation>
    <scope>NUCLEOTIDE SEQUENCE [LARGE SCALE GENOMIC DNA]</scope>
    <source>
        <strain evidence="8 9">DSM 21395</strain>
    </source>
</reference>
<dbReference type="PANTHER" id="PTHR47053:SF1">
    <property type="entry name" value="MUREIN DD-ENDOPEPTIDASE MEPH-RELATED"/>
    <property type="match status" value="1"/>
</dbReference>
<evidence type="ECO:0000256" key="6">
    <source>
        <dbReference type="SAM" id="SignalP"/>
    </source>
</evidence>
<dbReference type="EMBL" id="JGZE01000018">
    <property type="protein sequence ID" value="KFI75481.1"/>
    <property type="molecule type" value="Genomic_DNA"/>
</dbReference>
<dbReference type="Pfam" id="PF00877">
    <property type="entry name" value="NLPC_P60"/>
    <property type="match status" value="1"/>
</dbReference>
<evidence type="ECO:0000256" key="5">
    <source>
        <dbReference type="SAM" id="MobiDB-lite"/>
    </source>
</evidence>
<dbReference type="Proteomes" id="UP000029082">
    <property type="component" value="Unassembled WGS sequence"/>
</dbReference>
<feature type="signal peptide" evidence="6">
    <location>
        <begin position="1"/>
        <end position="27"/>
    </location>
</feature>
<dbReference type="GO" id="GO:0008234">
    <property type="term" value="F:cysteine-type peptidase activity"/>
    <property type="evidence" value="ECO:0007669"/>
    <property type="project" value="UniProtKB-KW"/>
</dbReference>
<keyword evidence="2" id="KW-0645">Protease</keyword>
<dbReference type="eggNOG" id="COG0791">
    <property type="taxonomic scope" value="Bacteria"/>
</dbReference>
<evidence type="ECO:0000313" key="9">
    <source>
        <dbReference type="Proteomes" id="UP000029082"/>
    </source>
</evidence>
<feature type="compositionally biased region" description="Low complexity" evidence="5">
    <location>
        <begin position="93"/>
        <end position="113"/>
    </location>
</feature>
<sequence length="254" mass="25874">MMKLTKSLSTGIAILASATMLSVFVPAATAVGQGNGAVASARSFRVQAPRKNLLQESVSTTVDGSSPWTLTSFKTDVPKTQSPAEKTADEAARAAAQRQAEQAAAAAQQAAASRSEERQPITNSAPAATSYNPPAPNSATASGVVGYANSFVGHVPYVYGGNDTKGWDCSGFVKYVFASIGINLPRTSGAQAMVGSSVSDINAAQPGDIIANGMHAGIYIGNGMVVNALNESAGTALTPVSVAFTGGYSIRRVL</sequence>
<dbReference type="InterPro" id="IPR038765">
    <property type="entry name" value="Papain-like_cys_pep_sf"/>
</dbReference>
<feature type="compositionally biased region" description="Polar residues" evidence="5">
    <location>
        <begin position="120"/>
        <end position="138"/>
    </location>
</feature>
<dbReference type="OrthoDB" id="9815778at2"/>
<evidence type="ECO:0000256" key="3">
    <source>
        <dbReference type="ARBA" id="ARBA00022801"/>
    </source>
</evidence>
<dbReference type="GO" id="GO:0006508">
    <property type="term" value="P:proteolysis"/>
    <property type="evidence" value="ECO:0007669"/>
    <property type="project" value="UniProtKB-KW"/>
</dbReference>
<dbReference type="Gene3D" id="3.90.1720.10">
    <property type="entry name" value="endopeptidase domain like (from Nostoc punctiforme)"/>
    <property type="match status" value="1"/>
</dbReference>
<dbReference type="InterPro" id="IPR051202">
    <property type="entry name" value="Peptidase_C40"/>
</dbReference>
<dbReference type="PANTHER" id="PTHR47053">
    <property type="entry name" value="MUREIN DD-ENDOPEPTIDASE MEPH-RELATED"/>
    <property type="match status" value="1"/>
</dbReference>
<dbReference type="AlphaFoldDB" id="A0A087BWT1"/>
<evidence type="ECO:0000256" key="4">
    <source>
        <dbReference type="ARBA" id="ARBA00022807"/>
    </source>
</evidence>
<feature type="chain" id="PRO_5001819087" evidence="6">
    <location>
        <begin position="28"/>
        <end position="254"/>
    </location>
</feature>